<dbReference type="AlphaFoldDB" id="L0KV83"/>
<evidence type="ECO:0000259" key="3">
    <source>
        <dbReference type="Pfam" id="PF16268"/>
    </source>
</evidence>
<organism evidence="4 5">
    <name type="scientific">Methanomethylovorans hollandica (strain DSM 15978 / NBRC 107637 / DMS1)</name>
    <dbReference type="NCBI Taxonomy" id="867904"/>
    <lineage>
        <taxon>Archaea</taxon>
        <taxon>Methanobacteriati</taxon>
        <taxon>Methanobacteriota</taxon>
        <taxon>Stenosarchaea group</taxon>
        <taxon>Methanomicrobia</taxon>
        <taxon>Methanosarcinales</taxon>
        <taxon>Methanosarcinaceae</taxon>
        <taxon>Methanomethylovorans</taxon>
    </lineage>
</organism>
<dbReference type="InterPro" id="IPR001937">
    <property type="entry name" value="GalP_UDPtransf1"/>
</dbReference>
<name>L0KV83_METHD</name>
<dbReference type="EMBL" id="CP003362">
    <property type="protein sequence ID" value="AGB49332.1"/>
    <property type="molecule type" value="Genomic_DNA"/>
</dbReference>
<dbReference type="PANTHER" id="PTHR42763">
    <property type="entry name" value="ADP-GLUCOSE PHOSPHORYLASE"/>
    <property type="match status" value="1"/>
</dbReference>
<feature type="domain" description="DUF4921" evidence="3">
    <location>
        <begin position="138"/>
        <end position="317"/>
    </location>
</feature>
<keyword evidence="2" id="KW-0479">Metal-binding</keyword>
<dbReference type="OrthoDB" id="7650at2157"/>
<dbReference type="PANTHER" id="PTHR42763:SF2">
    <property type="entry name" value="ADP-GLUCOSE PHOSPHORYLASE"/>
    <property type="match status" value="1"/>
</dbReference>
<comment type="cofactor">
    <cofactor evidence="2">
        <name>Zn(2+)</name>
        <dbReference type="ChEBI" id="CHEBI:29105"/>
    </cofactor>
    <text evidence="2">Binds 1 zinc ion per subunit.</text>
</comment>
<dbReference type="InterPro" id="IPR036265">
    <property type="entry name" value="HIT-like_sf"/>
</dbReference>
<dbReference type="Gene3D" id="3.30.428.10">
    <property type="entry name" value="HIT-like"/>
    <property type="match status" value="2"/>
</dbReference>
<accession>L0KV83</accession>
<protein>
    <submittedName>
        <fullName evidence="4">Galactose-1-phosphate uridylyltransferase</fullName>
    </submittedName>
</protein>
<dbReference type="STRING" id="867904.Metho_1097"/>
<evidence type="ECO:0000313" key="4">
    <source>
        <dbReference type="EMBL" id="AGB49332.1"/>
    </source>
</evidence>
<keyword evidence="5" id="KW-1185">Reference proteome</keyword>
<feature type="binding site" evidence="2">
    <location>
        <position position="39"/>
    </location>
    <ligand>
        <name>Zn(2+)</name>
        <dbReference type="ChEBI" id="CHEBI:29105"/>
    </ligand>
</feature>
<dbReference type="PIRSF" id="PIRSF000808">
    <property type="entry name" value="GalT"/>
    <property type="match status" value="1"/>
</dbReference>
<sequence length="326" mass="37406">MSEIRKHYFLDEYCIVAAGRGKRPSDFSSSPEVQNATNCVFCAGNEDKTPPALAVYKDGQVLQDTKDKLIKDWQIRCIPNMYPALNPEGVDTPYSSGYGFHEVIIETPQHDRRLTDFTDEEMALLMQAYKDRVMHNWKQPQIKFVSLFKNWGKQAGASLEHTHSQLIALPLIPMSIKKESDVIHATGKCAYCEIVHMESSNERSIYENEHFIAFAPYCSKVPFEIWLLPKMHVSHLGELSEHMLHSLGAAIRYILSRLETVLGSPAYNFMFFQLVDDHQYHLNLRLQPVTSKMAGFEKNTDIFINTMPPEKAAEYLNNEFSRQTVH</sequence>
<evidence type="ECO:0000256" key="1">
    <source>
        <dbReference type="PIRSR" id="PIRSR000808-1"/>
    </source>
</evidence>
<dbReference type="InterPro" id="IPR053177">
    <property type="entry name" value="ADP-glucose_phosphorylase"/>
</dbReference>
<dbReference type="RefSeq" id="WP_015324498.1">
    <property type="nucleotide sequence ID" value="NC_019977.1"/>
</dbReference>
<proteinExistence type="predicted"/>
<dbReference type="GeneID" id="14406906"/>
<dbReference type="HOGENOM" id="CLU_029960_1_0_2"/>
<keyword evidence="4" id="KW-0548">Nucleotidyltransferase</keyword>
<evidence type="ECO:0000256" key="2">
    <source>
        <dbReference type="PIRSR" id="PIRSR000808-3"/>
    </source>
</evidence>
<reference evidence="5" key="1">
    <citation type="submission" date="2012-02" db="EMBL/GenBank/DDBJ databases">
        <title>Complete sequence of chromosome of Methanomethylovorans hollandica DSM 15978.</title>
        <authorList>
            <person name="Lucas S."/>
            <person name="Copeland A."/>
            <person name="Lapidus A."/>
            <person name="Glavina del Rio T."/>
            <person name="Dalin E."/>
            <person name="Tice H."/>
            <person name="Bruce D."/>
            <person name="Goodwin L."/>
            <person name="Pitluck S."/>
            <person name="Peters L."/>
            <person name="Mikhailova N."/>
            <person name="Held B."/>
            <person name="Kyrpides N."/>
            <person name="Mavromatis K."/>
            <person name="Ivanova N."/>
            <person name="Brettin T."/>
            <person name="Detter J.C."/>
            <person name="Han C."/>
            <person name="Larimer F."/>
            <person name="Land M."/>
            <person name="Hauser L."/>
            <person name="Markowitz V."/>
            <person name="Cheng J.-F."/>
            <person name="Hugenholtz P."/>
            <person name="Woyke T."/>
            <person name="Wu D."/>
            <person name="Spring S."/>
            <person name="Schroeder M."/>
            <person name="Brambilla E."/>
            <person name="Klenk H.-P."/>
            <person name="Eisen J.A."/>
        </authorList>
    </citation>
    <scope>NUCLEOTIDE SEQUENCE [LARGE SCALE GENOMIC DNA]</scope>
    <source>
        <strain evidence="5">DSM 15978 / NBRC 107637 / DMS1</strain>
    </source>
</reference>
<dbReference type="KEGG" id="mhz:Metho_1097"/>
<dbReference type="GO" id="GO:0008270">
    <property type="term" value="F:zinc ion binding"/>
    <property type="evidence" value="ECO:0007669"/>
    <property type="project" value="InterPro"/>
</dbReference>
<evidence type="ECO:0000313" key="5">
    <source>
        <dbReference type="Proteomes" id="UP000010866"/>
    </source>
</evidence>
<keyword evidence="2" id="KW-0862">Zinc</keyword>
<dbReference type="Pfam" id="PF16268">
    <property type="entry name" value="DUF4921"/>
    <property type="match status" value="1"/>
</dbReference>
<feature type="binding site" evidence="2">
    <location>
        <position position="161"/>
    </location>
    <ligand>
        <name>Zn(2+)</name>
        <dbReference type="ChEBI" id="CHEBI:29105"/>
    </ligand>
</feature>
<feature type="binding site" evidence="2">
    <location>
        <position position="42"/>
    </location>
    <ligand>
        <name>Zn(2+)</name>
        <dbReference type="ChEBI" id="CHEBI:29105"/>
    </ligand>
</feature>
<dbReference type="Proteomes" id="UP000010866">
    <property type="component" value="Chromosome"/>
</dbReference>
<keyword evidence="4" id="KW-0808">Transferase</keyword>
<dbReference type="SUPFAM" id="SSF54197">
    <property type="entry name" value="HIT-like"/>
    <property type="match status" value="2"/>
</dbReference>
<dbReference type="GO" id="GO:0006012">
    <property type="term" value="P:galactose metabolic process"/>
    <property type="evidence" value="ECO:0007669"/>
    <property type="project" value="InterPro"/>
</dbReference>
<feature type="binding site" evidence="2">
    <location>
        <position position="110"/>
    </location>
    <ligand>
        <name>Zn(2+)</name>
        <dbReference type="ChEBI" id="CHEBI:29105"/>
    </ligand>
</feature>
<dbReference type="InterPro" id="IPR032576">
    <property type="entry name" value="DUF4921"/>
</dbReference>
<feature type="active site" description="Tele-UMP-histidine intermediate" evidence="1">
    <location>
        <position position="163"/>
    </location>
</feature>
<dbReference type="GO" id="GO:0008108">
    <property type="term" value="F:UDP-glucose:hexose-1-phosphate uridylyltransferase activity"/>
    <property type="evidence" value="ECO:0007669"/>
    <property type="project" value="InterPro"/>
</dbReference>
<gene>
    <name evidence="4" type="ordered locus">Metho_1097</name>
</gene>